<proteinExistence type="predicted"/>
<dbReference type="Proteomes" id="UP000037035">
    <property type="component" value="Unassembled WGS sequence"/>
</dbReference>
<comment type="caution">
    <text evidence="1">The sequence shown here is derived from an EMBL/GenBank/DDBJ whole genome shotgun (WGS) entry which is preliminary data.</text>
</comment>
<name>A0A0L6VMG9_9BASI</name>
<reference evidence="1 2" key="1">
    <citation type="submission" date="2015-08" db="EMBL/GenBank/DDBJ databases">
        <title>Next Generation Sequencing and Analysis of the Genome of Puccinia sorghi L Schw, the Causal Agent of Maize Common Rust.</title>
        <authorList>
            <person name="Rochi L."/>
            <person name="Burguener G."/>
            <person name="Darino M."/>
            <person name="Turjanski A."/>
            <person name="Kreff E."/>
            <person name="Dieguez M.J."/>
            <person name="Sacco F."/>
        </authorList>
    </citation>
    <scope>NUCLEOTIDE SEQUENCE [LARGE SCALE GENOMIC DNA]</scope>
    <source>
        <strain evidence="1 2">RO10H11247</strain>
    </source>
</reference>
<dbReference type="EMBL" id="LAVV01003665">
    <property type="protein sequence ID" value="KNZ61971.1"/>
    <property type="molecule type" value="Genomic_DNA"/>
</dbReference>
<evidence type="ECO:0000313" key="1">
    <source>
        <dbReference type="EMBL" id="KNZ61971.1"/>
    </source>
</evidence>
<dbReference type="AlphaFoldDB" id="A0A0L6VMG9"/>
<evidence type="ECO:0000313" key="2">
    <source>
        <dbReference type="Proteomes" id="UP000037035"/>
    </source>
</evidence>
<sequence>LDCKDTSYEPIMYWKATFNHFLTLASMAQSYLFVPASSPAKRAFSAGCPSLPEKLAHQRCHQYGQHLKLFLLSSDLPFILFFL</sequence>
<keyword evidence="2" id="KW-1185">Reference proteome</keyword>
<protein>
    <recommendedName>
        <fullName evidence="3">HAT C-terminal dimerisation domain-containing protein</fullName>
    </recommendedName>
</protein>
<evidence type="ECO:0008006" key="3">
    <source>
        <dbReference type="Google" id="ProtNLM"/>
    </source>
</evidence>
<organism evidence="1 2">
    <name type="scientific">Puccinia sorghi</name>
    <dbReference type="NCBI Taxonomy" id="27349"/>
    <lineage>
        <taxon>Eukaryota</taxon>
        <taxon>Fungi</taxon>
        <taxon>Dikarya</taxon>
        <taxon>Basidiomycota</taxon>
        <taxon>Pucciniomycotina</taxon>
        <taxon>Pucciniomycetes</taxon>
        <taxon>Pucciniales</taxon>
        <taxon>Pucciniaceae</taxon>
        <taxon>Puccinia</taxon>
    </lineage>
</organism>
<accession>A0A0L6VMG9</accession>
<feature type="non-terminal residue" evidence="1">
    <location>
        <position position="1"/>
    </location>
</feature>
<dbReference type="VEuPathDB" id="FungiDB:VP01_1329g8"/>
<gene>
    <name evidence="1" type="ORF">VP01_1329g8</name>
</gene>
<dbReference type="OrthoDB" id="1715602at2759"/>